<dbReference type="RefSeq" id="WP_282838949.1">
    <property type="nucleotide sequence ID" value="NZ_JASCXW010000006.1"/>
</dbReference>
<sequence length="384" mass="44732">MKKNVFVKETKFKGIEKNPSLLGFGCMRFPTQSKDQPEIDEKQALKMIDYAYQHGVNYFDTAYPYHHGLSETFIGQALKKYPRDTFYLATKMPTWLIVSLDDARRIFYEQLEKCQVDYFDFYLCHALNRSNYKTYQIPGVMDFLYQMKKEGKIRHLGFSFHDTPEILNEIIHAFKWDFVQLQLNYLDWEFQDAKTQYKIVKEYGVPCIVMEPVRGGLLASLSDKSKAYLLDKNPDVSIASWAIRYAASKPNVLVVLSGMSNEEQTKDNIRTMSDFKPVKQDEQTVIDRALKVFLESNAVPCTGCSYCMPCPEGVDIPELLRIYNRYMITKSKMDFKREYERLEECKRANLCVSCGECMSLCPQKINIPKLMQDISNLYQEISNS</sequence>
<dbReference type="AlphaFoldDB" id="A0AAW6UC52"/>
<dbReference type="GO" id="GO:0046872">
    <property type="term" value="F:metal ion binding"/>
    <property type="evidence" value="ECO:0007669"/>
    <property type="project" value="UniProtKB-KW"/>
</dbReference>
<dbReference type="Pfam" id="PF13187">
    <property type="entry name" value="Fer4_9"/>
    <property type="match status" value="1"/>
</dbReference>
<organism evidence="5 6">
    <name type="scientific">Peloplasma aerotolerans</name>
    <dbReference type="NCBI Taxonomy" id="3044389"/>
    <lineage>
        <taxon>Bacteria</taxon>
        <taxon>Bacillati</taxon>
        <taxon>Mycoplasmatota</taxon>
        <taxon>Mollicutes</taxon>
        <taxon>Acholeplasmatales</taxon>
        <taxon>Acholeplasmataceae</taxon>
        <taxon>Peloplasma</taxon>
    </lineage>
</organism>
<proteinExistence type="predicted"/>
<evidence type="ECO:0000256" key="3">
    <source>
        <dbReference type="ARBA" id="ARBA00023014"/>
    </source>
</evidence>
<dbReference type="SUPFAM" id="SSF46548">
    <property type="entry name" value="alpha-helical ferredoxin"/>
    <property type="match status" value="1"/>
</dbReference>
<evidence type="ECO:0000256" key="1">
    <source>
        <dbReference type="ARBA" id="ARBA00022723"/>
    </source>
</evidence>
<name>A0AAW6UC52_9MOLU</name>
<dbReference type="GO" id="GO:0051536">
    <property type="term" value="F:iron-sulfur cluster binding"/>
    <property type="evidence" value="ECO:0007669"/>
    <property type="project" value="UniProtKB-KW"/>
</dbReference>
<dbReference type="CDD" id="cd19096">
    <property type="entry name" value="AKR_Fe-S_oxidoreductase"/>
    <property type="match status" value="1"/>
</dbReference>
<dbReference type="InterPro" id="IPR036812">
    <property type="entry name" value="NAD(P)_OxRdtase_dom_sf"/>
</dbReference>
<keyword evidence="2" id="KW-0408">Iron</keyword>
<feature type="domain" description="4Fe-4S ferredoxin-type" evidence="4">
    <location>
        <begin position="342"/>
        <end position="373"/>
    </location>
</feature>
<evidence type="ECO:0000256" key="2">
    <source>
        <dbReference type="ARBA" id="ARBA00023004"/>
    </source>
</evidence>
<dbReference type="Proteomes" id="UP001431532">
    <property type="component" value="Unassembled WGS sequence"/>
</dbReference>
<dbReference type="Gene3D" id="3.20.20.100">
    <property type="entry name" value="NADP-dependent oxidoreductase domain"/>
    <property type="match status" value="1"/>
</dbReference>
<reference evidence="5" key="1">
    <citation type="submission" date="2023-05" db="EMBL/GenBank/DDBJ databases">
        <title>Mariniplasma microaerophilum sp. nov., a novel anaerobic mollicute isolated from terrestrial mud volcano, Taman Peninsula, Russia.</title>
        <authorList>
            <person name="Khomyakova M.A."/>
            <person name="Merkel A.Y."/>
            <person name="Slobodkin A.I."/>
        </authorList>
    </citation>
    <scope>NUCLEOTIDE SEQUENCE</scope>
    <source>
        <strain evidence="5">M4Ah</strain>
    </source>
</reference>
<comment type="caution">
    <text evidence="5">The sequence shown here is derived from an EMBL/GenBank/DDBJ whole genome shotgun (WGS) entry which is preliminary data.</text>
</comment>
<dbReference type="PROSITE" id="PS00198">
    <property type="entry name" value="4FE4S_FER_1"/>
    <property type="match status" value="1"/>
</dbReference>
<dbReference type="InterPro" id="IPR017900">
    <property type="entry name" value="4Fe4S_Fe_S_CS"/>
</dbReference>
<gene>
    <name evidence="5" type="ORF">QJ521_03050</name>
</gene>
<dbReference type="InterPro" id="IPR053135">
    <property type="entry name" value="AKR2_Oxidoreductase"/>
</dbReference>
<evidence type="ECO:0000313" key="6">
    <source>
        <dbReference type="Proteomes" id="UP001431532"/>
    </source>
</evidence>
<keyword evidence="1" id="KW-0479">Metal-binding</keyword>
<evidence type="ECO:0000259" key="4">
    <source>
        <dbReference type="PROSITE" id="PS51379"/>
    </source>
</evidence>
<dbReference type="EMBL" id="JASCXW010000006">
    <property type="protein sequence ID" value="MDI6452533.1"/>
    <property type="molecule type" value="Genomic_DNA"/>
</dbReference>
<dbReference type="Pfam" id="PF00248">
    <property type="entry name" value="Aldo_ket_red"/>
    <property type="match status" value="1"/>
</dbReference>
<keyword evidence="6" id="KW-1185">Reference proteome</keyword>
<dbReference type="PANTHER" id="PTHR43312:SF2">
    <property type="entry name" value="OXIDOREDUCTASE"/>
    <property type="match status" value="1"/>
</dbReference>
<accession>A0AAW6UC52</accession>
<dbReference type="InterPro" id="IPR017896">
    <property type="entry name" value="4Fe4S_Fe-S-bd"/>
</dbReference>
<keyword evidence="3" id="KW-0411">Iron-sulfur</keyword>
<protein>
    <submittedName>
        <fullName evidence="5">Aldo/keto reductase</fullName>
    </submittedName>
</protein>
<evidence type="ECO:0000313" key="5">
    <source>
        <dbReference type="EMBL" id="MDI6452533.1"/>
    </source>
</evidence>
<dbReference type="PANTHER" id="PTHR43312">
    <property type="entry name" value="D-THREO-ALDOSE 1-DEHYDROGENASE"/>
    <property type="match status" value="1"/>
</dbReference>
<dbReference type="PROSITE" id="PS51379">
    <property type="entry name" value="4FE4S_FER_2"/>
    <property type="match status" value="1"/>
</dbReference>
<dbReference type="SUPFAM" id="SSF51430">
    <property type="entry name" value="NAD(P)-linked oxidoreductase"/>
    <property type="match status" value="1"/>
</dbReference>
<dbReference type="InterPro" id="IPR023210">
    <property type="entry name" value="NADP_OxRdtase_dom"/>
</dbReference>